<dbReference type="RefSeq" id="WP_071613469.1">
    <property type="nucleotide sequence ID" value="NZ_CP015756.1"/>
</dbReference>
<dbReference type="InterPro" id="IPR035924">
    <property type="entry name" value="FlaG-like_sf"/>
</dbReference>
<evidence type="ECO:0000313" key="2">
    <source>
        <dbReference type="Proteomes" id="UP000182569"/>
    </source>
</evidence>
<dbReference type="EMBL" id="CP015756">
    <property type="protein sequence ID" value="APC41175.1"/>
    <property type="molecule type" value="Genomic_DNA"/>
</dbReference>
<protein>
    <recommendedName>
        <fullName evidence="3">Flagellar protein FlaG</fullName>
    </recommendedName>
</protein>
<gene>
    <name evidence="1" type="ORF">A7L45_14385</name>
</gene>
<dbReference type="Gene3D" id="3.30.160.170">
    <property type="entry name" value="FlaG-like"/>
    <property type="match status" value="1"/>
</dbReference>
<dbReference type="OrthoDB" id="9799867at2"/>
<dbReference type="Pfam" id="PF03646">
    <property type="entry name" value="FlaG"/>
    <property type="match status" value="1"/>
</dbReference>
<proteinExistence type="predicted"/>
<dbReference type="AlphaFoldDB" id="A0A1J0GIS0"/>
<dbReference type="SUPFAM" id="SSF160214">
    <property type="entry name" value="FlaG-like"/>
    <property type="match status" value="1"/>
</dbReference>
<keyword evidence="2" id="KW-1185">Reference proteome</keyword>
<dbReference type="KEGG" id="ceu:A7L45_14385"/>
<name>A0A1J0GIS0_9CLOT</name>
<sequence>MDIGGNIKNDFIDLNSYNKYSENINGSKPYENDNLLSENENSENEIKSAVKKVNKFLEGDGTHLQYDKHDFFNQMIVKVVDNDTNQVIKEIPSRKILDVVAKMCEMAGVLVDKKA</sequence>
<dbReference type="PANTHER" id="PTHR37166">
    <property type="entry name" value="PROTEIN FLAG"/>
    <property type="match status" value="1"/>
</dbReference>
<dbReference type="Proteomes" id="UP000182569">
    <property type="component" value="Chromosome"/>
</dbReference>
<organism evidence="1 2">
    <name type="scientific">Clostridium estertheticum subsp. estertheticum</name>
    <dbReference type="NCBI Taxonomy" id="1552"/>
    <lineage>
        <taxon>Bacteria</taxon>
        <taxon>Bacillati</taxon>
        <taxon>Bacillota</taxon>
        <taxon>Clostridia</taxon>
        <taxon>Eubacteriales</taxon>
        <taxon>Clostridiaceae</taxon>
        <taxon>Clostridium</taxon>
    </lineage>
</organism>
<dbReference type="InterPro" id="IPR005186">
    <property type="entry name" value="FlaG"/>
</dbReference>
<reference evidence="2" key="1">
    <citation type="journal article" date="2016" name="Front. Microbiol.">
        <title>Complete Genome Sequence of Clostridium estertheticum DSM 8809, a Microbe Identified in Spoiled Vacuum Packed Beef.</title>
        <authorList>
            <person name="Yu Z."/>
            <person name="Gunn L."/>
            <person name="Brennan E."/>
            <person name="Reid R."/>
            <person name="Wall P.G."/>
            <person name="Gaora O.P."/>
            <person name="Hurley D."/>
            <person name="Bolton D."/>
            <person name="Fanning S."/>
        </authorList>
    </citation>
    <scope>NUCLEOTIDE SEQUENCE [LARGE SCALE GENOMIC DNA]</scope>
    <source>
        <strain evidence="2">DSM 8809</strain>
    </source>
</reference>
<accession>A0A1J0GIS0</accession>
<evidence type="ECO:0008006" key="3">
    <source>
        <dbReference type="Google" id="ProtNLM"/>
    </source>
</evidence>
<dbReference type="STRING" id="1552.A7L45_14385"/>
<dbReference type="PANTHER" id="PTHR37166:SF1">
    <property type="entry name" value="PROTEIN FLAG"/>
    <property type="match status" value="1"/>
</dbReference>
<evidence type="ECO:0000313" key="1">
    <source>
        <dbReference type="EMBL" id="APC41175.1"/>
    </source>
</evidence>